<dbReference type="EMBL" id="CP097120">
    <property type="protein sequence ID" value="USS89994.1"/>
    <property type="molecule type" value="Genomic_DNA"/>
</dbReference>
<evidence type="ECO:0000313" key="3">
    <source>
        <dbReference type="Proteomes" id="UP001055911"/>
    </source>
</evidence>
<dbReference type="RefSeq" id="WP_252767540.1">
    <property type="nucleotide sequence ID" value="NZ_CP097120.1"/>
</dbReference>
<feature type="transmembrane region" description="Helical" evidence="1">
    <location>
        <begin position="53"/>
        <end position="72"/>
    </location>
</feature>
<keyword evidence="1" id="KW-1133">Transmembrane helix</keyword>
<evidence type="ECO:0000256" key="1">
    <source>
        <dbReference type="SAM" id="Phobius"/>
    </source>
</evidence>
<accession>A0A9Q8ZQW8</accession>
<geneLocation type="plasmid" evidence="2 3">
    <name>p1unnamed</name>
</geneLocation>
<proteinExistence type="predicted"/>
<keyword evidence="3" id="KW-1185">Reference proteome</keyword>
<keyword evidence="1" id="KW-0472">Membrane</keyword>
<name>A0A9Q8ZQW8_9LACO</name>
<dbReference type="AlphaFoldDB" id="A0A9Q8ZQW8"/>
<protein>
    <submittedName>
        <fullName evidence="2">Uncharacterized protein</fullName>
    </submittedName>
</protein>
<evidence type="ECO:0000313" key="2">
    <source>
        <dbReference type="EMBL" id="USS89994.1"/>
    </source>
</evidence>
<gene>
    <name evidence="2" type="ORF">M3M40_07155</name>
</gene>
<dbReference type="Proteomes" id="UP001055911">
    <property type="component" value="Plasmid p1unnamed"/>
</dbReference>
<organism evidence="2 3">
    <name type="scientific">Fructilactobacillus cliffordii</name>
    <dbReference type="NCBI Taxonomy" id="2940299"/>
    <lineage>
        <taxon>Bacteria</taxon>
        <taxon>Bacillati</taxon>
        <taxon>Bacillota</taxon>
        <taxon>Bacilli</taxon>
        <taxon>Lactobacillales</taxon>
        <taxon>Lactobacillaceae</taxon>
        <taxon>Fructilactobacillus</taxon>
    </lineage>
</organism>
<keyword evidence="2" id="KW-0614">Plasmid</keyword>
<reference evidence="2" key="1">
    <citation type="submission" date="2022-05" db="EMBL/GenBank/DDBJ databases">
        <authorList>
            <person name="Oliphant S.A."/>
            <person name="Watson-Haigh N.S."/>
            <person name="Sumby K.M."/>
            <person name="Gardner J.M."/>
            <person name="Jiranek V."/>
        </authorList>
    </citation>
    <scope>NUCLEOTIDE SEQUENCE</scope>
    <source>
        <strain evidence="2">KI4_B1</strain>
        <plasmid evidence="2">p1unnamed</plasmid>
    </source>
</reference>
<keyword evidence="1" id="KW-0812">Transmembrane</keyword>
<sequence length="73" mass="8650">MNLMKNKNVQKGKKRRSVKQFFNDDLDAAVNSYQKKINNGSKSKRENKKNTKWFIFIGFIFLIFVIAFALYLI</sequence>